<dbReference type="RefSeq" id="WP_130918507.1">
    <property type="nucleotide sequence ID" value="NZ_JADLPI010000001.1"/>
</dbReference>
<dbReference type="GO" id="GO:0016787">
    <property type="term" value="F:hydrolase activity"/>
    <property type="evidence" value="ECO:0007669"/>
    <property type="project" value="UniProtKB-KW"/>
</dbReference>
<dbReference type="Pfam" id="PF06769">
    <property type="entry name" value="YoeB_toxin"/>
    <property type="match status" value="1"/>
</dbReference>
<accession>A0A4U8W3M0</accession>
<evidence type="ECO:0000256" key="3">
    <source>
        <dbReference type="ARBA" id="ARBA00022722"/>
    </source>
</evidence>
<evidence type="ECO:0000256" key="6">
    <source>
        <dbReference type="ARBA" id="ARBA00030388"/>
    </source>
</evidence>
<dbReference type="InterPro" id="IPR009614">
    <property type="entry name" value="YoeB_toxin"/>
</dbReference>
<protein>
    <recommendedName>
        <fullName evidence="7">Endoribonuclease YoeB</fullName>
    </recommendedName>
    <alternativeName>
        <fullName evidence="6">Putative mRNA interferase YoeB</fullName>
    </alternativeName>
</protein>
<keyword evidence="3" id="KW-0540">Nuclease</keyword>
<dbReference type="PANTHER" id="PTHR38039:SF1">
    <property type="entry name" value="TOXIN YOEB"/>
    <property type="match status" value="1"/>
</dbReference>
<gene>
    <name evidence="8" type="primary">yoeB</name>
    <name evidence="8" type="ORF">NCTC10797_04556</name>
</gene>
<evidence type="ECO:0000313" key="8">
    <source>
        <dbReference type="EMBL" id="VFB00751.1"/>
    </source>
</evidence>
<dbReference type="PANTHER" id="PTHR38039">
    <property type="entry name" value="TOXIN YOEB"/>
    <property type="match status" value="1"/>
</dbReference>
<comment type="similarity">
    <text evidence="1">Belongs to the YoeB family.</text>
</comment>
<keyword evidence="4" id="KW-0255">Endonuclease</keyword>
<dbReference type="InterPro" id="IPR035093">
    <property type="entry name" value="RelE/ParE_toxin_dom_sf"/>
</dbReference>
<evidence type="ECO:0000256" key="5">
    <source>
        <dbReference type="ARBA" id="ARBA00022801"/>
    </source>
</evidence>
<evidence type="ECO:0000256" key="4">
    <source>
        <dbReference type="ARBA" id="ARBA00022759"/>
    </source>
</evidence>
<proteinExistence type="inferred from homology"/>
<dbReference type="GO" id="GO:0006401">
    <property type="term" value="P:RNA catabolic process"/>
    <property type="evidence" value="ECO:0007669"/>
    <property type="project" value="InterPro"/>
</dbReference>
<dbReference type="GO" id="GO:0045892">
    <property type="term" value="P:negative regulation of DNA-templated transcription"/>
    <property type="evidence" value="ECO:0007669"/>
    <property type="project" value="TreeGrafter"/>
</dbReference>
<name>A0A4U8W3M0_9NOCA</name>
<dbReference type="Gene3D" id="3.30.2310.20">
    <property type="entry name" value="RelE-like"/>
    <property type="match status" value="1"/>
</dbReference>
<dbReference type="NCBIfam" id="TIGR02116">
    <property type="entry name" value="toxin_Txe_YoeB"/>
    <property type="match status" value="1"/>
</dbReference>
<evidence type="ECO:0000313" key="9">
    <source>
        <dbReference type="Proteomes" id="UP000290439"/>
    </source>
</evidence>
<organism evidence="8 9">
    <name type="scientific">Nocardia cyriacigeorgica</name>
    <dbReference type="NCBI Taxonomy" id="135487"/>
    <lineage>
        <taxon>Bacteria</taxon>
        <taxon>Bacillati</taxon>
        <taxon>Actinomycetota</taxon>
        <taxon>Actinomycetes</taxon>
        <taxon>Mycobacteriales</taxon>
        <taxon>Nocardiaceae</taxon>
        <taxon>Nocardia</taxon>
    </lineage>
</organism>
<evidence type="ECO:0000256" key="1">
    <source>
        <dbReference type="ARBA" id="ARBA00008172"/>
    </source>
</evidence>
<reference evidence="8 9" key="1">
    <citation type="submission" date="2019-02" db="EMBL/GenBank/DDBJ databases">
        <authorList>
            <consortium name="Pathogen Informatics"/>
        </authorList>
    </citation>
    <scope>NUCLEOTIDE SEQUENCE [LARGE SCALE GENOMIC DNA]</scope>
    <source>
        <strain evidence="8 9">3012STDY6756504</strain>
    </source>
</reference>
<dbReference type="SUPFAM" id="SSF143011">
    <property type="entry name" value="RelE-like"/>
    <property type="match status" value="1"/>
</dbReference>
<dbReference type="GO" id="GO:0004519">
    <property type="term" value="F:endonuclease activity"/>
    <property type="evidence" value="ECO:0007669"/>
    <property type="project" value="UniProtKB-KW"/>
</dbReference>
<keyword evidence="5 8" id="KW-0378">Hydrolase</keyword>
<dbReference type="EMBL" id="LR215973">
    <property type="protein sequence ID" value="VFB00751.1"/>
    <property type="molecule type" value="Genomic_DNA"/>
</dbReference>
<evidence type="ECO:0000256" key="7">
    <source>
        <dbReference type="ARBA" id="ARBA00050056"/>
    </source>
</evidence>
<dbReference type="Proteomes" id="UP000290439">
    <property type="component" value="Chromosome"/>
</dbReference>
<evidence type="ECO:0000256" key="2">
    <source>
        <dbReference type="ARBA" id="ARBA00022649"/>
    </source>
</evidence>
<dbReference type="AlphaFoldDB" id="A0A4U8W3M0"/>
<keyword evidence="2" id="KW-1277">Toxin-antitoxin system</keyword>
<sequence>MNRTLTFTDTGWTDYLYWRHTDPATLRKVNRLIDEIRRHGNARGLGSPEPLRRNLSGWWSRRIDHEHRIVYRTDNDTVTVIAC</sequence>